<evidence type="ECO:0000313" key="1">
    <source>
        <dbReference type="EMBL" id="VDG81408.1"/>
    </source>
</evidence>
<proteinExistence type="predicted"/>
<sequence length="274" mass="32957">MKHFILYISLFIIQIGNSQEIPTLKELFLKGKVKTVNIQIYAVFESTEKQTKWITTPIFEQEKAMDISVNNKGFITEYTTNDFIKCTTKITYDDKDRPINIKEYKRGDFLRYEYTFVYDDKNKTRQEYIYNGEIKEKHLLSTCSLNKDNQPTYCTYYDDEGKERSTSTYQYDKKGNKIFNRVAYYFQEYEYTSEGFLKRHILTINKKGIEGFELNYTYGNGDFPETFTVKQEEYQPPKTYTFKYKLDEQGNWVQKTVYYDGKEVNIIERKITYW</sequence>
<organism evidence="1 2">
    <name type="scientific">Capnocytophaga ochracea</name>
    <dbReference type="NCBI Taxonomy" id="1018"/>
    <lineage>
        <taxon>Bacteria</taxon>
        <taxon>Pseudomonadati</taxon>
        <taxon>Bacteroidota</taxon>
        <taxon>Flavobacteriia</taxon>
        <taxon>Flavobacteriales</taxon>
        <taxon>Flavobacteriaceae</taxon>
        <taxon>Capnocytophaga</taxon>
    </lineage>
</organism>
<dbReference type="Proteomes" id="UP000276733">
    <property type="component" value="Unassembled WGS sequence"/>
</dbReference>
<reference evidence="1 2" key="1">
    <citation type="submission" date="2018-11" db="EMBL/GenBank/DDBJ databases">
        <authorList>
            <consortium name="Pathogen Informatics"/>
        </authorList>
    </citation>
    <scope>NUCLEOTIDE SEQUENCE [LARGE SCALE GENOMIC DNA]</scope>
    <source>
        <strain evidence="1 2">NCTC11458</strain>
    </source>
</reference>
<dbReference type="EMBL" id="UYIQ01000001">
    <property type="protein sequence ID" value="VDG81408.1"/>
    <property type="molecule type" value="Genomic_DNA"/>
</dbReference>
<dbReference type="AlphaFoldDB" id="A0A7Z9CA07"/>
<evidence type="ECO:0008006" key="3">
    <source>
        <dbReference type="Google" id="ProtNLM"/>
    </source>
</evidence>
<accession>A0A7Z9CA07</accession>
<dbReference type="RefSeq" id="WP_181831138.1">
    <property type="nucleotide sequence ID" value="NZ_UYIQ01000001.1"/>
</dbReference>
<protein>
    <recommendedName>
        <fullName evidence="3">YD repeat (Two copies)</fullName>
    </recommendedName>
</protein>
<gene>
    <name evidence="1" type="ORF">NCTC11458_00695</name>
</gene>
<name>A0A7Z9CA07_CAPOC</name>
<evidence type="ECO:0000313" key="2">
    <source>
        <dbReference type="Proteomes" id="UP000276733"/>
    </source>
</evidence>
<comment type="caution">
    <text evidence="1">The sequence shown here is derived from an EMBL/GenBank/DDBJ whole genome shotgun (WGS) entry which is preliminary data.</text>
</comment>